<comment type="caution">
    <text evidence="2">The sequence shown here is derived from an EMBL/GenBank/DDBJ whole genome shotgun (WGS) entry which is preliminary data.</text>
</comment>
<dbReference type="CDD" id="cd00093">
    <property type="entry name" value="HTH_XRE"/>
    <property type="match status" value="1"/>
</dbReference>
<dbReference type="EMBL" id="MSAG01000043">
    <property type="protein sequence ID" value="PUX17425.1"/>
    <property type="molecule type" value="Genomic_DNA"/>
</dbReference>
<reference evidence="2" key="1">
    <citation type="submission" date="2016-12" db="EMBL/GenBank/DDBJ databases">
        <title>Analysis of the Molecular Diversity Among Cronobacter Species Isolated from Filth Flies Using a Pan Genomic DNA Microarray.</title>
        <authorList>
            <person name="Pava-Ripoll M."/>
            <person name="Tall B."/>
            <person name="Farber J."/>
            <person name="Fanning S."/>
            <person name="Lehner A."/>
            <person name="Stephan R."/>
            <person name="Pagotto F."/>
            <person name="Iverson C."/>
            <person name="Ziobro G."/>
            <person name="Miller A."/>
            <person name="Pearson R."/>
            <person name="Yan Q."/>
            <person name="Kim M."/>
            <person name="Jeong S."/>
            <person name="Park J."/>
            <person name="Jun S."/>
            <person name="Choi H."/>
            <person name="Chung T."/>
            <person name="Yoo Y."/>
            <person name="Park E."/>
            <person name="Hwang S."/>
            <person name="Lee B."/>
            <person name="Sathyamoorthy V."/>
            <person name="Carter L."/>
            <person name="Mammel M."/>
            <person name="Jackson S."/>
            <person name="Kothary M."/>
            <person name="Patel I."/>
            <person name="Grim C."/>
            <person name="Gopinath G."/>
            <person name="Gangiredla J."/>
            <person name="Chase H."/>
        </authorList>
    </citation>
    <scope>NUCLEOTIDE SEQUENCE [LARGE SCALE GENOMIC DNA]</scope>
    <source>
        <strain evidence="2">MOD1-Sh41s</strain>
    </source>
</reference>
<dbReference type="Gene3D" id="1.10.260.40">
    <property type="entry name" value="lambda repressor-like DNA-binding domains"/>
    <property type="match status" value="1"/>
</dbReference>
<dbReference type="InterPro" id="IPR039554">
    <property type="entry name" value="HigA2-like_HTH"/>
</dbReference>
<dbReference type="GO" id="GO:0003677">
    <property type="term" value="F:DNA binding"/>
    <property type="evidence" value="ECO:0007669"/>
    <property type="project" value="InterPro"/>
</dbReference>
<dbReference type="RefSeq" id="WP_075199595.1">
    <property type="nucleotide sequence ID" value="NZ_CP187984.1"/>
</dbReference>
<feature type="domain" description="HTH cro/C1-type" evidence="1">
    <location>
        <begin position="34"/>
        <end position="89"/>
    </location>
</feature>
<dbReference type="InterPro" id="IPR010982">
    <property type="entry name" value="Lambda_DNA-bd_dom_sf"/>
</dbReference>
<accession>A0A2T7AY13</accession>
<dbReference type="OrthoDB" id="129377at2"/>
<sequence>MTADIECSNGNVYDDLGLIDAEEMQLKAQLAMAISDILKARGLTQQEAARLLGMTQPKLSQLLRGQFRGISETKMMACLMRLGQDISIVVGEAPQARGTMRLVYPSA</sequence>
<name>A0A2T7AY13_9ENTR</name>
<proteinExistence type="predicted"/>
<protein>
    <submittedName>
        <fullName evidence="2">XRE family transcriptional regulator</fullName>
    </submittedName>
</protein>
<gene>
    <name evidence="2" type="ORF">BS411_20525</name>
</gene>
<dbReference type="SMART" id="SM00530">
    <property type="entry name" value="HTH_XRE"/>
    <property type="match status" value="1"/>
</dbReference>
<dbReference type="Pfam" id="PF13744">
    <property type="entry name" value="HTH_37"/>
    <property type="match status" value="1"/>
</dbReference>
<dbReference type="SUPFAM" id="SSF47413">
    <property type="entry name" value="lambda repressor-like DNA-binding domains"/>
    <property type="match status" value="1"/>
</dbReference>
<evidence type="ECO:0000259" key="1">
    <source>
        <dbReference type="PROSITE" id="PS50943"/>
    </source>
</evidence>
<dbReference type="PROSITE" id="PS50943">
    <property type="entry name" value="HTH_CROC1"/>
    <property type="match status" value="1"/>
</dbReference>
<dbReference type="InterPro" id="IPR001387">
    <property type="entry name" value="Cro/C1-type_HTH"/>
</dbReference>
<organism evidence="2">
    <name type="scientific">Cronobacter turicensis</name>
    <dbReference type="NCBI Taxonomy" id="413502"/>
    <lineage>
        <taxon>Bacteria</taxon>
        <taxon>Pseudomonadati</taxon>
        <taxon>Pseudomonadota</taxon>
        <taxon>Gammaproteobacteria</taxon>
        <taxon>Enterobacterales</taxon>
        <taxon>Enterobacteriaceae</taxon>
        <taxon>Cronobacter</taxon>
    </lineage>
</organism>
<dbReference type="AlphaFoldDB" id="A0A2T7AY13"/>
<evidence type="ECO:0000313" key="2">
    <source>
        <dbReference type="EMBL" id="PUX17425.1"/>
    </source>
</evidence>